<dbReference type="RefSeq" id="WP_123591945.1">
    <property type="nucleotide sequence ID" value="NZ_AYKF01000108.1"/>
</dbReference>
<organism evidence="11 12">
    <name type="scientific">Salinisphaera orenii YIM 95161</name>
    <dbReference type="NCBI Taxonomy" id="1051139"/>
    <lineage>
        <taxon>Bacteria</taxon>
        <taxon>Pseudomonadati</taxon>
        <taxon>Pseudomonadota</taxon>
        <taxon>Gammaproteobacteria</taxon>
        <taxon>Salinisphaerales</taxon>
        <taxon>Salinisphaeraceae</taxon>
        <taxon>Salinisphaera</taxon>
    </lineage>
</organism>
<dbReference type="UniPathway" id="UPA00077">
    <property type="reaction ID" value="UER00158"/>
</dbReference>
<dbReference type="FunFam" id="3.40.430.10:FF:000001">
    <property type="entry name" value="Dihydrofolate reductase"/>
    <property type="match status" value="1"/>
</dbReference>
<dbReference type="PANTHER" id="PTHR48069:SF3">
    <property type="entry name" value="DIHYDROFOLATE REDUCTASE"/>
    <property type="match status" value="1"/>
</dbReference>
<keyword evidence="11" id="KW-0418">Kinase</keyword>
<dbReference type="EC" id="1.5.1.3" evidence="3 8"/>
<feature type="domain" description="DHFR" evidence="10">
    <location>
        <begin position="10"/>
        <end position="169"/>
    </location>
</feature>
<name>A0A423PJW7_9GAMM</name>
<evidence type="ECO:0000256" key="4">
    <source>
        <dbReference type="ARBA" id="ARBA00022563"/>
    </source>
</evidence>
<keyword evidence="6 8" id="KW-0560">Oxidoreductase</keyword>
<dbReference type="PANTHER" id="PTHR48069">
    <property type="entry name" value="DIHYDROFOLATE REDUCTASE"/>
    <property type="match status" value="1"/>
</dbReference>
<dbReference type="InterPro" id="IPR017925">
    <property type="entry name" value="DHFR_CS"/>
</dbReference>
<keyword evidence="11" id="KW-0808">Transferase</keyword>
<dbReference type="GO" id="GO:0046452">
    <property type="term" value="P:dihydrofolate metabolic process"/>
    <property type="evidence" value="ECO:0007669"/>
    <property type="project" value="TreeGrafter"/>
</dbReference>
<comment type="pathway">
    <text evidence="1 8">Cofactor biosynthesis; tetrahydrofolate biosynthesis; 5,6,7,8-tetrahydrofolate from 7,8-dihydrofolate: step 1/1.</text>
</comment>
<evidence type="ECO:0000256" key="7">
    <source>
        <dbReference type="ARBA" id="ARBA00025067"/>
    </source>
</evidence>
<evidence type="ECO:0000256" key="9">
    <source>
        <dbReference type="RuleBase" id="RU004474"/>
    </source>
</evidence>
<dbReference type="EMBL" id="AYKF01000108">
    <property type="protein sequence ID" value="ROO25887.1"/>
    <property type="molecule type" value="Genomic_DNA"/>
</dbReference>
<dbReference type="Proteomes" id="UP000285123">
    <property type="component" value="Unassembled WGS sequence"/>
</dbReference>
<keyword evidence="4 8" id="KW-0554">One-carbon metabolism</keyword>
<dbReference type="GO" id="GO:0046655">
    <property type="term" value="P:folic acid metabolic process"/>
    <property type="evidence" value="ECO:0007669"/>
    <property type="project" value="TreeGrafter"/>
</dbReference>
<evidence type="ECO:0000256" key="1">
    <source>
        <dbReference type="ARBA" id="ARBA00004903"/>
    </source>
</evidence>
<evidence type="ECO:0000256" key="5">
    <source>
        <dbReference type="ARBA" id="ARBA00022857"/>
    </source>
</evidence>
<gene>
    <name evidence="11" type="ORF">SAHL_13570</name>
</gene>
<dbReference type="GO" id="GO:0016301">
    <property type="term" value="F:kinase activity"/>
    <property type="evidence" value="ECO:0007669"/>
    <property type="project" value="UniProtKB-KW"/>
</dbReference>
<dbReference type="GO" id="GO:0006730">
    <property type="term" value="P:one-carbon metabolic process"/>
    <property type="evidence" value="ECO:0007669"/>
    <property type="project" value="UniProtKB-KW"/>
</dbReference>
<dbReference type="InterPro" id="IPR012259">
    <property type="entry name" value="DHFR"/>
</dbReference>
<dbReference type="AlphaFoldDB" id="A0A423PJW7"/>
<evidence type="ECO:0000313" key="11">
    <source>
        <dbReference type="EMBL" id="ROO25887.1"/>
    </source>
</evidence>
<accession>A0A423PJW7</accession>
<evidence type="ECO:0000256" key="2">
    <source>
        <dbReference type="ARBA" id="ARBA00009539"/>
    </source>
</evidence>
<dbReference type="PRINTS" id="PR00070">
    <property type="entry name" value="DHFR"/>
</dbReference>
<dbReference type="OrthoDB" id="9804315at2"/>
<dbReference type="GO" id="GO:0005829">
    <property type="term" value="C:cytosol"/>
    <property type="evidence" value="ECO:0007669"/>
    <property type="project" value="TreeGrafter"/>
</dbReference>
<dbReference type="PROSITE" id="PS51330">
    <property type="entry name" value="DHFR_2"/>
    <property type="match status" value="1"/>
</dbReference>
<evidence type="ECO:0000256" key="8">
    <source>
        <dbReference type="PIRNR" id="PIRNR000194"/>
    </source>
</evidence>
<evidence type="ECO:0000313" key="12">
    <source>
        <dbReference type="Proteomes" id="UP000285123"/>
    </source>
</evidence>
<dbReference type="Pfam" id="PF00186">
    <property type="entry name" value="DHFR_1"/>
    <property type="match status" value="1"/>
</dbReference>
<dbReference type="GO" id="GO:0070401">
    <property type="term" value="F:NADP+ binding"/>
    <property type="evidence" value="ECO:0007669"/>
    <property type="project" value="UniProtKB-ARBA"/>
</dbReference>
<protein>
    <recommendedName>
        <fullName evidence="3 8">Dihydrofolate reductase</fullName>
        <ecNumber evidence="3 8">1.5.1.3</ecNumber>
    </recommendedName>
</protein>
<dbReference type="PIRSF" id="PIRSF000194">
    <property type="entry name" value="DHFR"/>
    <property type="match status" value="1"/>
</dbReference>
<proteinExistence type="inferred from homology"/>
<evidence type="ECO:0000256" key="6">
    <source>
        <dbReference type="ARBA" id="ARBA00023002"/>
    </source>
</evidence>
<dbReference type="GO" id="GO:0004146">
    <property type="term" value="F:dihydrofolate reductase activity"/>
    <property type="evidence" value="ECO:0007669"/>
    <property type="project" value="UniProtKB-EC"/>
</dbReference>
<dbReference type="PROSITE" id="PS00075">
    <property type="entry name" value="DHFR_1"/>
    <property type="match status" value="1"/>
</dbReference>
<dbReference type="SUPFAM" id="SSF53597">
    <property type="entry name" value="Dihydrofolate reductase-like"/>
    <property type="match status" value="1"/>
</dbReference>
<dbReference type="GO" id="GO:0046654">
    <property type="term" value="P:tetrahydrofolate biosynthetic process"/>
    <property type="evidence" value="ECO:0007669"/>
    <property type="project" value="UniProtKB-UniPathway"/>
</dbReference>
<comment type="caution">
    <text evidence="11">The sequence shown here is derived from an EMBL/GenBank/DDBJ whole genome shotgun (WGS) entry which is preliminary data.</text>
</comment>
<evidence type="ECO:0000256" key="3">
    <source>
        <dbReference type="ARBA" id="ARBA00012856"/>
    </source>
</evidence>
<sequence length="172" mass="18455">MSSSEAAAPELTLIVAMDTAGVIGAEGGMPWHIPDDLRWFKAQTRGKPILMGRRTFDSIGRALPQRRNLVLTRDPGFAAPGCERVADLDEAIAAARADGAAELMVIGGAQVYALALARAHRLLVTRIDGHYAGDTHFPAVDWSAWRLVETQSVAAAGEVPAHRFMTWVRAAA</sequence>
<reference evidence="11 12" key="1">
    <citation type="submission" date="2013-10" db="EMBL/GenBank/DDBJ databases">
        <title>Salinisphaera halophila YIM 95161 Genome Sequencing.</title>
        <authorList>
            <person name="Lai Q."/>
            <person name="Li C."/>
            <person name="Shao Z."/>
        </authorList>
    </citation>
    <scope>NUCLEOTIDE SEQUENCE [LARGE SCALE GENOMIC DNA]</scope>
    <source>
        <strain evidence="11 12">YIM 95161</strain>
    </source>
</reference>
<dbReference type="InterPro" id="IPR024072">
    <property type="entry name" value="DHFR-like_dom_sf"/>
</dbReference>
<comment type="catalytic activity">
    <reaction evidence="8">
        <text>(6S)-5,6,7,8-tetrahydrofolate + NADP(+) = 7,8-dihydrofolate + NADPH + H(+)</text>
        <dbReference type="Rhea" id="RHEA:15009"/>
        <dbReference type="ChEBI" id="CHEBI:15378"/>
        <dbReference type="ChEBI" id="CHEBI:57451"/>
        <dbReference type="ChEBI" id="CHEBI:57453"/>
        <dbReference type="ChEBI" id="CHEBI:57783"/>
        <dbReference type="ChEBI" id="CHEBI:58349"/>
        <dbReference type="EC" id="1.5.1.3"/>
    </reaction>
</comment>
<evidence type="ECO:0000259" key="10">
    <source>
        <dbReference type="PROSITE" id="PS51330"/>
    </source>
</evidence>
<comment type="function">
    <text evidence="7 8">Key enzyme in folate metabolism. Catalyzes an essential reaction for de novo glycine and purine synthesis, and for DNA precursor synthesis.</text>
</comment>
<dbReference type="InterPro" id="IPR001796">
    <property type="entry name" value="DHFR_dom"/>
</dbReference>
<comment type="similarity">
    <text evidence="2 8 9">Belongs to the dihydrofolate reductase family.</text>
</comment>
<dbReference type="CDD" id="cd00209">
    <property type="entry name" value="DHFR"/>
    <property type="match status" value="1"/>
</dbReference>
<dbReference type="Gene3D" id="3.40.430.10">
    <property type="entry name" value="Dihydrofolate Reductase, subunit A"/>
    <property type="match status" value="1"/>
</dbReference>
<keyword evidence="5 8" id="KW-0521">NADP</keyword>